<protein>
    <submittedName>
        <fullName evidence="2">Uncharacterized protein</fullName>
    </submittedName>
</protein>
<reference evidence="2" key="1">
    <citation type="submission" date="2021-06" db="EMBL/GenBank/DDBJ databases">
        <authorList>
            <consortium name="DOE Joint Genome Institute"/>
            <person name="Mondo S.J."/>
            <person name="Amses K.R."/>
            <person name="Simmons D.R."/>
            <person name="Longcore J.E."/>
            <person name="Seto K."/>
            <person name="Alves G.H."/>
            <person name="Bonds A.E."/>
            <person name="Quandt C.A."/>
            <person name="Davis W.J."/>
            <person name="Chang Y."/>
            <person name="Letcher P.M."/>
            <person name="Powell M.J."/>
            <person name="Kuo A."/>
            <person name="Labutti K."/>
            <person name="Pangilinan J."/>
            <person name="Andreopoulos W."/>
            <person name="Tritt A."/>
            <person name="Riley R."/>
            <person name="Hundley H."/>
            <person name="Johnson J."/>
            <person name="Lipzen A."/>
            <person name="Barry K."/>
            <person name="Berbee M.L."/>
            <person name="Buchler N.E."/>
            <person name="Grigoriev I.V."/>
            <person name="Spatafora J.W."/>
            <person name="Stajich J.E."/>
            <person name="James T.Y."/>
        </authorList>
    </citation>
    <scope>NUCLEOTIDE SEQUENCE</scope>
    <source>
        <strain evidence="2">AG</strain>
    </source>
</reference>
<feature type="compositionally biased region" description="Polar residues" evidence="1">
    <location>
        <begin position="166"/>
        <end position="179"/>
    </location>
</feature>
<name>A0AAD5EH77_UMBRA</name>
<organism evidence="2 3">
    <name type="scientific">Umbelopsis ramanniana AG</name>
    <dbReference type="NCBI Taxonomy" id="1314678"/>
    <lineage>
        <taxon>Eukaryota</taxon>
        <taxon>Fungi</taxon>
        <taxon>Fungi incertae sedis</taxon>
        <taxon>Mucoromycota</taxon>
        <taxon>Mucoromycotina</taxon>
        <taxon>Umbelopsidomycetes</taxon>
        <taxon>Umbelopsidales</taxon>
        <taxon>Umbelopsidaceae</taxon>
        <taxon>Umbelopsis</taxon>
    </lineage>
</organism>
<dbReference type="Proteomes" id="UP001206595">
    <property type="component" value="Unassembled WGS sequence"/>
</dbReference>
<feature type="region of interest" description="Disordered" evidence="1">
    <location>
        <begin position="157"/>
        <end position="185"/>
    </location>
</feature>
<dbReference type="RefSeq" id="XP_051448772.1">
    <property type="nucleotide sequence ID" value="XM_051585451.1"/>
</dbReference>
<proteinExistence type="predicted"/>
<comment type="caution">
    <text evidence="2">The sequence shown here is derived from an EMBL/GenBank/DDBJ whole genome shotgun (WGS) entry which is preliminary data.</text>
</comment>
<keyword evidence="3" id="KW-1185">Reference proteome</keyword>
<gene>
    <name evidence="2" type="ORF">K450DRAFT_219903</name>
</gene>
<accession>A0AAD5EH77</accession>
<dbReference type="EMBL" id="MU620894">
    <property type="protein sequence ID" value="KAI8583768.1"/>
    <property type="molecule type" value="Genomic_DNA"/>
</dbReference>
<evidence type="ECO:0000256" key="1">
    <source>
        <dbReference type="SAM" id="MobiDB-lite"/>
    </source>
</evidence>
<feature type="region of interest" description="Disordered" evidence="1">
    <location>
        <begin position="103"/>
        <end position="133"/>
    </location>
</feature>
<dbReference type="GeneID" id="75910799"/>
<sequence length="200" mass="21779">MQWMNQRYSIHARYKLELKNMKTFYTATLLVAAAIFVNASSIGEETAGNAVNDAVKSEKDTMAAKKLEKVSDDMPDFWQMDEVADAAGTHTVAAVLASAAEAAEEAMESVEPVQKHRHQHDASSSAAAPEKSLGAAEFHAEVDSHQEDVLTSPEAQMPPADVKETQPMTPQADNKQEGNPATKFVDSIKRFFNNLRGASN</sequence>
<dbReference type="AlphaFoldDB" id="A0AAD5EH77"/>
<evidence type="ECO:0000313" key="2">
    <source>
        <dbReference type="EMBL" id="KAI8583768.1"/>
    </source>
</evidence>
<evidence type="ECO:0000313" key="3">
    <source>
        <dbReference type="Proteomes" id="UP001206595"/>
    </source>
</evidence>
<reference evidence="2" key="2">
    <citation type="journal article" date="2022" name="Proc. Natl. Acad. Sci. U.S.A.">
        <title>Diploid-dominant life cycles characterize the early evolution of Fungi.</title>
        <authorList>
            <person name="Amses K.R."/>
            <person name="Simmons D.R."/>
            <person name="Longcore J.E."/>
            <person name="Mondo S.J."/>
            <person name="Seto K."/>
            <person name="Jeronimo G.H."/>
            <person name="Bonds A.E."/>
            <person name="Quandt C.A."/>
            <person name="Davis W.J."/>
            <person name="Chang Y."/>
            <person name="Federici B.A."/>
            <person name="Kuo A."/>
            <person name="LaButti K."/>
            <person name="Pangilinan J."/>
            <person name="Andreopoulos W."/>
            <person name="Tritt A."/>
            <person name="Riley R."/>
            <person name="Hundley H."/>
            <person name="Johnson J."/>
            <person name="Lipzen A."/>
            <person name="Barry K."/>
            <person name="Lang B.F."/>
            <person name="Cuomo C.A."/>
            <person name="Buchler N.E."/>
            <person name="Grigoriev I.V."/>
            <person name="Spatafora J.W."/>
            <person name="Stajich J.E."/>
            <person name="James T.Y."/>
        </authorList>
    </citation>
    <scope>NUCLEOTIDE SEQUENCE</scope>
    <source>
        <strain evidence="2">AG</strain>
    </source>
</reference>